<feature type="transmembrane region" description="Helical" evidence="1">
    <location>
        <begin position="14"/>
        <end position="38"/>
    </location>
</feature>
<keyword evidence="1" id="KW-1133">Transmembrane helix</keyword>
<dbReference type="AlphaFoldDB" id="A0A1F8FW60"/>
<keyword evidence="1" id="KW-0812">Transmembrane</keyword>
<organism evidence="2 3">
    <name type="scientific">Candidatus Yanofskybacteria bacterium RIFCSPHIGHO2_02_FULL_50_12</name>
    <dbReference type="NCBI Taxonomy" id="1802685"/>
    <lineage>
        <taxon>Bacteria</taxon>
        <taxon>Candidatus Yanofskyibacteriota</taxon>
    </lineage>
</organism>
<gene>
    <name evidence="2" type="ORF">A3C88_01720</name>
</gene>
<name>A0A1F8FW60_9BACT</name>
<dbReference type="EMBL" id="MGJZ01000029">
    <property type="protein sequence ID" value="OGN16579.1"/>
    <property type="molecule type" value="Genomic_DNA"/>
</dbReference>
<dbReference type="Proteomes" id="UP000178117">
    <property type="component" value="Unassembled WGS sequence"/>
</dbReference>
<proteinExistence type="predicted"/>
<evidence type="ECO:0008006" key="4">
    <source>
        <dbReference type="Google" id="ProtNLM"/>
    </source>
</evidence>
<evidence type="ECO:0000313" key="2">
    <source>
        <dbReference type="EMBL" id="OGN16579.1"/>
    </source>
</evidence>
<dbReference type="InterPro" id="IPR012902">
    <property type="entry name" value="N_methyl_site"/>
</dbReference>
<accession>A0A1F8FW60</accession>
<dbReference type="Pfam" id="PF07963">
    <property type="entry name" value="N_methyl"/>
    <property type="match status" value="1"/>
</dbReference>
<reference evidence="2 3" key="1">
    <citation type="journal article" date="2016" name="Nat. Commun.">
        <title>Thousands of microbial genomes shed light on interconnected biogeochemical processes in an aquifer system.</title>
        <authorList>
            <person name="Anantharaman K."/>
            <person name="Brown C.T."/>
            <person name="Hug L.A."/>
            <person name="Sharon I."/>
            <person name="Castelle C.J."/>
            <person name="Probst A.J."/>
            <person name="Thomas B.C."/>
            <person name="Singh A."/>
            <person name="Wilkins M.J."/>
            <person name="Karaoz U."/>
            <person name="Brodie E.L."/>
            <person name="Williams K.H."/>
            <person name="Hubbard S.S."/>
            <person name="Banfield J.F."/>
        </authorList>
    </citation>
    <scope>NUCLEOTIDE SEQUENCE [LARGE SCALE GENOMIC DNA]</scope>
</reference>
<dbReference type="STRING" id="1802685.A3C88_01720"/>
<protein>
    <recommendedName>
        <fullName evidence="4">Type II secretion system protein GspI C-terminal domain-containing protein</fullName>
    </recommendedName>
</protein>
<evidence type="ECO:0000256" key="1">
    <source>
        <dbReference type="SAM" id="Phobius"/>
    </source>
</evidence>
<sequence length="166" mass="18268">MSTPPEKLKSNKELGFTIVETLVALVVLSMAIIPALYLSTKAVDISEEIRDDLVAAGLAQEGIEVIRAIRDTNWFTGLAFDNSLPDGAYRLQWNSTSLLPLSGNPILLVSNGVYSYDSGANTKFRRTVTITKVNAGELKIVSQVTWPSKTNPNNSIQTEDHLFNWK</sequence>
<evidence type="ECO:0000313" key="3">
    <source>
        <dbReference type="Proteomes" id="UP000178117"/>
    </source>
</evidence>
<keyword evidence="1" id="KW-0472">Membrane</keyword>
<comment type="caution">
    <text evidence="2">The sequence shown here is derived from an EMBL/GenBank/DDBJ whole genome shotgun (WGS) entry which is preliminary data.</text>
</comment>